<dbReference type="Gene3D" id="3.40.50.1000">
    <property type="entry name" value="HAD superfamily/HAD-like"/>
    <property type="match status" value="1"/>
</dbReference>
<evidence type="ECO:0000313" key="6">
    <source>
        <dbReference type="Proteomes" id="UP000229901"/>
    </source>
</evidence>
<evidence type="ECO:0000259" key="4">
    <source>
        <dbReference type="SMART" id="SM00563"/>
    </source>
</evidence>
<dbReference type="PANTHER" id="PTHR10434">
    <property type="entry name" value="1-ACYL-SN-GLYCEROL-3-PHOSPHATE ACYLTRANSFERASE"/>
    <property type="match status" value="1"/>
</dbReference>
<dbReference type="SUPFAM" id="SSF56784">
    <property type="entry name" value="HAD-like"/>
    <property type="match status" value="1"/>
</dbReference>
<proteinExistence type="predicted"/>
<dbReference type="Proteomes" id="UP000229901">
    <property type="component" value="Unassembled WGS sequence"/>
</dbReference>
<dbReference type="CDD" id="cd07989">
    <property type="entry name" value="LPLAT_AGPAT-like"/>
    <property type="match status" value="1"/>
</dbReference>
<reference evidence="6" key="1">
    <citation type="submission" date="2017-09" db="EMBL/GenBank/DDBJ databases">
        <title>Depth-based differentiation of microbial function through sediment-hosted aquifers and enrichment of novel symbionts in the deep terrestrial subsurface.</title>
        <authorList>
            <person name="Probst A.J."/>
            <person name="Ladd B."/>
            <person name="Jarett J.K."/>
            <person name="Geller-Mcgrath D.E."/>
            <person name="Sieber C.M.K."/>
            <person name="Emerson J.B."/>
            <person name="Anantharaman K."/>
            <person name="Thomas B.C."/>
            <person name="Malmstrom R."/>
            <person name="Stieglmeier M."/>
            <person name="Klingl A."/>
            <person name="Woyke T."/>
            <person name="Ryan C.M."/>
            <person name="Banfield J.F."/>
        </authorList>
    </citation>
    <scope>NUCLEOTIDE SEQUENCE [LARGE SCALE GENOMIC DNA]</scope>
</reference>
<keyword evidence="3" id="KW-0472">Membrane</keyword>
<evidence type="ECO:0000313" key="5">
    <source>
        <dbReference type="EMBL" id="PIR93867.1"/>
    </source>
</evidence>
<name>A0A2H0V446_9BACT</name>
<dbReference type="Pfam" id="PF01553">
    <property type="entry name" value="Acyltransferase"/>
    <property type="match status" value="1"/>
</dbReference>
<keyword evidence="2" id="KW-0012">Acyltransferase</keyword>
<comment type="caution">
    <text evidence="5">The sequence shown here is derived from an EMBL/GenBank/DDBJ whole genome shotgun (WGS) entry which is preliminary data.</text>
</comment>
<dbReference type="GO" id="GO:0006654">
    <property type="term" value="P:phosphatidic acid biosynthetic process"/>
    <property type="evidence" value="ECO:0007669"/>
    <property type="project" value="TreeGrafter"/>
</dbReference>
<dbReference type="SMART" id="SM00563">
    <property type="entry name" value="PlsC"/>
    <property type="match status" value="1"/>
</dbReference>
<keyword evidence="3" id="KW-1133">Transmembrane helix</keyword>
<feature type="transmembrane region" description="Helical" evidence="3">
    <location>
        <begin position="12"/>
        <end position="35"/>
    </location>
</feature>
<evidence type="ECO:0000256" key="3">
    <source>
        <dbReference type="SAM" id="Phobius"/>
    </source>
</evidence>
<accession>A0A2H0V446</accession>
<dbReference type="PANTHER" id="PTHR10434:SF11">
    <property type="entry name" value="1-ACYL-SN-GLYCEROL-3-PHOSPHATE ACYLTRANSFERASE"/>
    <property type="match status" value="1"/>
</dbReference>
<keyword evidence="1" id="KW-0808">Transferase</keyword>
<dbReference type="InterPro" id="IPR023214">
    <property type="entry name" value="HAD_sf"/>
</dbReference>
<evidence type="ECO:0000256" key="1">
    <source>
        <dbReference type="ARBA" id="ARBA00022679"/>
    </source>
</evidence>
<protein>
    <recommendedName>
        <fullName evidence="4">Phospholipid/glycerol acyltransferase domain-containing protein</fullName>
    </recommendedName>
</protein>
<dbReference type="Pfam" id="PF12710">
    <property type="entry name" value="HAD"/>
    <property type="match status" value="1"/>
</dbReference>
<dbReference type="InterPro" id="IPR036412">
    <property type="entry name" value="HAD-like_sf"/>
</dbReference>
<dbReference type="InterPro" id="IPR002123">
    <property type="entry name" value="Plipid/glycerol_acylTrfase"/>
</dbReference>
<dbReference type="SUPFAM" id="SSF69593">
    <property type="entry name" value="Glycerol-3-phosphate (1)-acyltransferase"/>
    <property type="match status" value="1"/>
</dbReference>
<dbReference type="EMBL" id="PFAP01000031">
    <property type="protein sequence ID" value="PIR93867.1"/>
    <property type="molecule type" value="Genomic_DNA"/>
</dbReference>
<dbReference type="GO" id="GO:0003841">
    <property type="term" value="F:1-acylglycerol-3-phosphate O-acyltransferase activity"/>
    <property type="evidence" value="ECO:0007669"/>
    <property type="project" value="TreeGrafter"/>
</dbReference>
<dbReference type="AlphaFoldDB" id="A0A2H0V446"/>
<feature type="domain" description="Phospholipid/glycerol acyltransferase" evidence="4">
    <location>
        <begin position="82"/>
        <end position="204"/>
    </location>
</feature>
<dbReference type="Gene3D" id="1.20.1440.100">
    <property type="entry name" value="SG protein - dephosphorylation function"/>
    <property type="match status" value="1"/>
</dbReference>
<organism evidence="5 6">
    <name type="scientific">Candidatus Falkowbacteria bacterium CG10_big_fil_rev_8_21_14_0_10_39_11</name>
    <dbReference type="NCBI Taxonomy" id="1974565"/>
    <lineage>
        <taxon>Bacteria</taxon>
        <taxon>Candidatus Falkowiibacteriota</taxon>
    </lineage>
</organism>
<sequence length="489" mass="56667">MLYKNKSKLVGILHYISFFTGLAIMLTVFLPYMIITEKFLAKKKRSYYWRKMAAWIVKSVLFLHEIDVKIKNPNNFALDESVIYAPNHGSELDGFIMLSIIGPKAVLFTMPFDHFPGLLKFWLKRMNTIAVLRDAVDIANSQDALSPKKAIAQSIKMLEDGHSLIIFPEGHIENYHELHYFHTGTARISLGSQLPTVPVGIANTDKIIPENHIMWPGTITVTFGKKMYPIKEKLSLTEFNPDNVRILRTLLEKAVVNLLPSRYLPKYYFSQNKHIGLFVDIDNTVYDGYSQQDLIKYLLWLHKIKARDAFKIFYWLYLEKAGRLRHTDLMKKALWVLHGWDVGELHHEIHKTFDEKLIKNINYGLLPMLKDHTEAGHKLIFVSEIIHPLAKEFQHLFQGKASLDTLMEQKTHHYTGKVTRLCYCQEKANLLQHFAHKNNIDLRNSYALADSAADAPFLEKVGNVMVVKPGDELRRKAKHYRWKILEDVS</sequence>
<keyword evidence="3" id="KW-0812">Transmembrane</keyword>
<gene>
    <name evidence="5" type="ORF">COT97_04040</name>
</gene>
<evidence type="ECO:0000256" key="2">
    <source>
        <dbReference type="ARBA" id="ARBA00023315"/>
    </source>
</evidence>